<dbReference type="Gene3D" id="1.20.1640.10">
    <property type="entry name" value="Multidrug efflux transporter AcrB transmembrane domain"/>
    <property type="match status" value="1"/>
</dbReference>
<evidence type="ECO:0000259" key="2">
    <source>
        <dbReference type="PROSITE" id="PS50156"/>
    </source>
</evidence>
<feature type="non-terminal residue" evidence="3">
    <location>
        <position position="1"/>
    </location>
</feature>
<feature type="transmembrane region" description="Helical" evidence="1">
    <location>
        <begin position="312"/>
        <end position="337"/>
    </location>
</feature>
<dbReference type="InterPro" id="IPR003392">
    <property type="entry name" value="PTHD_SSD"/>
</dbReference>
<comment type="caution">
    <text evidence="3">The sequence shown here is derived from an EMBL/GenBank/DDBJ whole genome shotgun (WGS) entry which is preliminary data.</text>
</comment>
<feature type="transmembrane region" description="Helical" evidence="1">
    <location>
        <begin position="184"/>
        <end position="202"/>
    </location>
</feature>
<dbReference type="AlphaFoldDB" id="A0A813GUG4"/>
<dbReference type="Proteomes" id="UP000626109">
    <property type="component" value="Unassembled WGS sequence"/>
</dbReference>
<keyword evidence="1" id="KW-0472">Membrane</keyword>
<dbReference type="PANTHER" id="PTHR46687">
    <property type="entry name" value="PROTEIN DISPATCHED HOMOLOG 3"/>
    <property type="match status" value="1"/>
</dbReference>
<reference evidence="3" key="1">
    <citation type="submission" date="2021-02" db="EMBL/GenBank/DDBJ databases">
        <authorList>
            <person name="Dougan E. K."/>
            <person name="Rhodes N."/>
            <person name="Thang M."/>
            <person name="Chan C."/>
        </authorList>
    </citation>
    <scope>NUCLEOTIDE SEQUENCE</scope>
</reference>
<dbReference type="InterPro" id="IPR000731">
    <property type="entry name" value="SSD"/>
</dbReference>
<keyword evidence="1" id="KW-0812">Transmembrane</keyword>
<dbReference type="SUPFAM" id="SSF82866">
    <property type="entry name" value="Multidrug efflux transporter AcrB transmembrane domain"/>
    <property type="match status" value="1"/>
</dbReference>
<organism evidence="3 4">
    <name type="scientific">Polarella glacialis</name>
    <name type="common">Dinoflagellate</name>
    <dbReference type="NCBI Taxonomy" id="89957"/>
    <lineage>
        <taxon>Eukaryota</taxon>
        <taxon>Sar</taxon>
        <taxon>Alveolata</taxon>
        <taxon>Dinophyceae</taxon>
        <taxon>Suessiales</taxon>
        <taxon>Suessiaceae</taxon>
        <taxon>Polarella</taxon>
    </lineage>
</organism>
<evidence type="ECO:0000313" key="4">
    <source>
        <dbReference type="Proteomes" id="UP000626109"/>
    </source>
</evidence>
<dbReference type="EMBL" id="CAJNNW010000507">
    <property type="protein sequence ID" value="CAE8628321.1"/>
    <property type="molecule type" value="Genomic_DNA"/>
</dbReference>
<keyword evidence="1" id="KW-1133">Transmembrane helix</keyword>
<feature type="transmembrane region" description="Helical" evidence="1">
    <location>
        <begin position="209"/>
        <end position="230"/>
    </location>
</feature>
<sequence>MEEDVLNDIRRLETRILSLPSYTKLCLVEGRFNRECRAPITAMRFFYGSRGSPGAVIGEATEVDYMIYPDGKGEVRQSIPAVLSAMAEPVSWRQLAGQFGRTWYFDQQFPKSKRMRTRLWFGTPLPGFINRLQDREAQKHIFRKFLADELYPVLLESETDRVKVFYSGDMLGELEVSIAVSRDALLALLSLVLVWAYMAFYTRAPLLSVFGMFTVLLGIPVGTILFVMVGNDEFPIINLLALFLLTGIGADHLFVLTDAWRQSEACCKEGDTYARLELSMSRAGKAIVACGTTTGISFMANIYSSIRPLRLFGVYVGLCVFSNFILCLGIFPLVLILGDSGVKPK</sequence>
<dbReference type="Pfam" id="PF02460">
    <property type="entry name" value="Patched"/>
    <property type="match status" value="1"/>
</dbReference>
<proteinExistence type="predicted"/>
<feature type="domain" description="SSD" evidence="2">
    <location>
        <begin position="207"/>
        <end position="337"/>
    </location>
</feature>
<evidence type="ECO:0000256" key="1">
    <source>
        <dbReference type="SAM" id="Phobius"/>
    </source>
</evidence>
<accession>A0A813GUG4</accession>
<feature type="transmembrane region" description="Helical" evidence="1">
    <location>
        <begin position="236"/>
        <end position="255"/>
    </location>
</feature>
<dbReference type="GO" id="GO:0016020">
    <property type="term" value="C:membrane"/>
    <property type="evidence" value="ECO:0007669"/>
    <property type="project" value="InterPro"/>
</dbReference>
<dbReference type="PROSITE" id="PS50156">
    <property type="entry name" value="SSD"/>
    <property type="match status" value="1"/>
</dbReference>
<dbReference type="InterPro" id="IPR042480">
    <property type="entry name" value="DISP3"/>
</dbReference>
<dbReference type="PANTHER" id="PTHR46687:SF1">
    <property type="entry name" value="PROTEIN DISPATCHED HOMOLOG 3"/>
    <property type="match status" value="1"/>
</dbReference>
<name>A0A813GUG4_POLGL</name>
<evidence type="ECO:0000313" key="3">
    <source>
        <dbReference type="EMBL" id="CAE8628321.1"/>
    </source>
</evidence>
<protein>
    <recommendedName>
        <fullName evidence="2">SSD domain-containing protein</fullName>
    </recommendedName>
</protein>
<gene>
    <name evidence="3" type="ORF">PGLA2088_LOCUS709</name>
</gene>
<dbReference type="GO" id="GO:0005737">
    <property type="term" value="C:cytoplasm"/>
    <property type="evidence" value="ECO:0007669"/>
    <property type="project" value="TreeGrafter"/>
</dbReference>